<dbReference type="PROSITE" id="PS50082">
    <property type="entry name" value="WD_REPEATS_2"/>
    <property type="match status" value="2"/>
</dbReference>
<proteinExistence type="inferred from homology"/>
<evidence type="ECO:0000256" key="4">
    <source>
        <dbReference type="ARBA" id="ARBA00038321"/>
    </source>
</evidence>
<dbReference type="EMBL" id="JAWZYT010001168">
    <property type="protein sequence ID" value="KAK4314944.1"/>
    <property type="molecule type" value="Genomic_DNA"/>
</dbReference>
<evidence type="ECO:0000256" key="1">
    <source>
        <dbReference type="ARBA" id="ARBA00022574"/>
    </source>
</evidence>
<dbReference type="Pfam" id="PF12894">
    <property type="entry name" value="ANAPC4_WD40"/>
    <property type="match status" value="1"/>
</dbReference>
<evidence type="ECO:0000256" key="5">
    <source>
        <dbReference type="PROSITE-ProRule" id="PRU00221"/>
    </source>
</evidence>
<dbReference type="Proteomes" id="UP001292094">
    <property type="component" value="Unassembled WGS sequence"/>
</dbReference>
<dbReference type="GO" id="GO:0000502">
    <property type="term" value="C:proteasome complex"/>
    <property type="evidence" value="ECO:0007669"/>
    <property type="project" value="UniProtKB-KW"/>
</dbReference>
<feature type="domain" description="Anaphase-promoting complex subunit 4-like WD40" evidence="6">
    <location>
        <begin position="238"/>
        <end position="284"/>
    </location>
</feature>
<evidence type="ECO:0000256" key="3">
    <source>
        <dbReference type="ARBA" id="ARBA00022942"/>
    </source>
</evidence>
<accession>A0AAE1UDS1</accession>
<feature type="repeat" description="WD" evidence="5">
    <location>
        <begin position="125"/>
        <end position="166"/>
    </location>
</feature>
<name>A0AAE1UDS1_9EUCA</name>
<keyword evidence="8" id="KW-1185">Reference proteome</keyword>
<comment type="caution">
    <text evidence="7">The sequence shown here is derived from an EMBL/GenBank/DDBJ whole genome shotgun (WGS) entry which is preliminary data.</text>
</comment>
<feature type="repeat" description="WD" evidence="5">
    <location>
        <begin position="167"/>
        <end position="208"/>
    </location>
</feature>
<gene>
    <name evidence="7" type="ORF">Pmani_013812</name>
</gene>
<evidence type="ECO:0000313" key="7">
    <source>
        <dbReference type="EMBL" id="KAK4314944.1"/>
    </source>
</evidence>
<dbReference type="AlphaFoldDB" id="A0AAE1UDS1"/>
<evidence type="ECO:0000259" key="6">
    <source>
        <dbReference type="Pfam" id="PF12894"/>
    </source>
</evidence>
<dbReference type="PANTHER" id="PTHR19857">
    <property type="entry name" value="MITOCHONDRIAL DIVISION PROTEIN 1-RELATED"/>
    <property type="match status" value="1"/>
</dbReference>
<dbReference type="PANTHER" id="PTHR19857:SF19">
    <property type="entry name" value="26S PROTEASOME REGULATORY SUBUNIT RPN14"/>
    <property type="match status" value="1"/>
</dbReference>
<dbReference type="InterPro" id="IPR015943">
    <property type="entry name" value="WD40/YVTN_repeat-like_dom_sf"/>
</dbReference>
<keyword evidence="1 5" id="KW-0853">WD repeat</keyword>
<dbReference type="Gene3D" id="2.130.10.10">
    <property type="entry name" value="YVTN repeat-like/Quinoprotein amine dehydrogenase"/>
    <property type="match status" value="2"/>
</dbReference>
<dbReference type="PROSITE" id="PS50294">
    <property type="entry name" value="WD_REPEATS_REGION"/>
    <property type="match status" value="2"/>
</dbReference>
<evidence type="ECO:0000256" key="2">
    <source>
        <dbReference type="ARBA" id="ARBA00022737"/>
    </source>
</evidence>
<reference evidence="7" key="1">
    <citation type="submission" date="2023-11" db="EMBL/GenBank/DDBJ databases">
        <title>Genome assemblies of two species of porcelain crab, Petrolisthes cinctipes and Petrolisthes manimaculis (Anomura: Porcellanidae).</title>
        <authorList>
            <person name="Angst P."/>
        </authorList>
    </citation>
    <scope>NUCLEOTIDE SEQUENCE</scope>
    <source>
        <strain evidence="7">PB745_02</strain>
        <tissue evidence="7">Gill</tissue>
    </source>
</reference>
<keyword evidence="3" id="KW-0647">Proteasome</keyword>
<protein>
    <recommendedName>
        <fullName evidence="6">Anaphase-promoting complex subunit 4-like WD40 domain-containing protein</fullName>
    </recommendedName>
</protein>
<comment type="similarity">
    <text evidence="4">Belongs to the WD repeat PAAF1/RPN14 family.</text>
</comment>
<dbReference type="InterPro" id="IPR051179">
    <property type="entry name" value="WD_repeat_multifunction"/>
</dbReference>
<dbReference type="SMART" id="SM00320">
    <property type="entry name" value="WD40"/>
    <property type="match status" value="6"/>
</dbReference>
<evidence type="ECO:0000313" key="8">
    <source>
        <dbReference type="Proteomes" id="UP001292094"/>
    </source>
</evidence>
<sequence>MSDIIGCRSILVIQSDWHDSLRNNDTSAWIYYKRRGEPAQYDKIGGTATSDTFQVQSRTERTISVKHQPSSLSTVFIAPVAIFSGIHSKSVISLGVGEGGLGVSVCTDNKLHVWETQTGIVRRTLAGHLFDVYTCQLFPSGVVVLSGGGDMQLRIWDAVTGSSPVVLQGHVGAVLDAAIVDRGKNIISVSKDGTARLWNCGEGKCIATLLSVESVINCCALTSVTDAISLPHPEQEPDDLEHSTSGKLLLVGCEDGSAHLLGVECRKVLNSFTFGAAVLCVCWATPTHGVVGLSDGQLMVVDATSHTTHLLAHNSASPVQSLSPYTIGIRERKVVGVLAGRRDGVCQFYQIDTSADSMLTNLYQLTGSDCDPVYSIATDMDHIYIACRDGCIRKYCRRDLRL</sequence>
<dbReference type="InterPro" id="IPR036322">
    <property type="entry name" value="WD40_repeat_dom_sf"/>
</dbReference>
<dbReference type="InterPro" id="IPR001680">
    <property type="entry name" value="WD40_rpt"/>
</dbReference>
<dbReference type="SUPFAM" id="SSF50978">
    <property type="entry name" value="WD40 repeat-like"/>
    <property type="match status" value="1"/>
</dbReference>
<dbReference type="Pfam" id="PF00400">
    <property type="entry name" value="WD40"/>
    <property type="match status" value="2"/>
</dbReference>
<organism evidence="7 8">
    <name type="scientific">Petrolisthes manimaculis</name>
    <dbReference type="NCBI Taxonomy" id="1843537"/>
    <lineage>
        <taxon>Eukaryota</taxon>
        <taxon>Metazoa</taxon>
        <taxon>Ecdysozoa</taxon>
        <taxon>Arthropoda</taxon>
        <taxon>Crustacea</taxon>
        <taxon>Multicrustacea</taxon>
        <taxon>Malacostraca</taxon>
        <taxon>Eumalacostraca</taxon>
        <taxon>Eucarida</taxon>
        <taxon>Decapoda</taxon>
        <taxon>Pleocyemata</taxon>
        <taxon>Anomura</taxon>
        <taxon>Galatheoidea</taxon>
        <taxon>Porcellanidae</taxon>
        <taxon>Petrolisthes</taxon>
    </lineage>
</organism>
<keyword evidence="2" id="KW-0677">Repeat</keyword>
<dbReference type="InterPro" id="IPR024977">
    <property type="entry name" value="Apc4-like_WD40_dom"/>
</dbReference>